<keyword evidence="1" id="KW-0732">Signal</keyword>
<evidence type="ECO:0000313" key="3">
    <source>
        <dbReference type="Proteomes" id="UP000637774"/>
    </source>
</evidence>
<dbReference type="EMBL" id="BMGY01000026">
    <property type="protein sequence ID" value="GGH87639.1"/>
    <property type="molecule type" value="Genomic_DNA"/>
</dbReference>
<dbReference type="Proteomes" id="UP000637774">
    <property type="component" value="Unassembled WGS sequence"/>
</dbReference>
<evidence type="ECO:0000313" key="2">
    <source>
        <dbReference type="EMBL" id="GGH87639.1"/>
    </source>
</evidence>
<comment type="caution">
    <text evidence="2">The sequence shown here is derived from an EMBL/GenBank/DDBJ whole genome shotgun (WGS) entry which is preliminary data.</text>
</comment>
<feature type="chain" id="PRO_5046536213" evidence="1">
    <location>
        <begin position="23"/>
        <end position="122"/>
    </location>
</feature>
<keyword evidence="3" id="KW-1185">Reference proteome</keyword>
<dbReference type="RefSeq" id="WP_188562615.1">
    <property type="nucleotide sequence ID" value="NZ_BMGY01000026.1"/>
</dbReference>
<name>A0ABQ2AAP3_9BACT</name>
<proteinExistence type="predicted"/>
<reference evidence="3" key="1">
    <citation type="journal article" date="2019" name="Int. J. Syst. Evol. Microbiol.">
        <title>The Global Catalogue of Microorganisms (GCM) 10K type strain sequencing project: providing services to taxonomists for standard genome sequencing and annotation.</title>
        <authorList>
            <consortium name="The Broad Institute Genomics Platform"/>
            <consortium name="The Broad Institute Genome Sequencing Center for Infectious Disease"/>
            <person name="Wu L."/>
            <person name="Ma J."/>
        </authorList>
    </citation>
    <scope>NUCLEOTIDE SEQUENCE [LARGE SCALE GENOMIC DNA]</scope>
    <source>
        <strain evidence="3">CGMCC 1.14966</strain>
    </source>
</reference>
<evidence type="ECO:0000256" key="1">
    <source>
        <dbReference type="SAM" id="SignalP"/>
    </source>
</evidence>
<sequence>MKAYFYSLLTVGSLLTTAPAQATISVRTSTENPAEIQRKTAARAKVAEAKKAAASTAKRSVWAKTRKARTKLGRTMLVVLGLEESKAVTSPAKLTRQLHAHQRQLKMKARLNARARRARTSR</sequence>
<protein>
    <submittedName>
        <fullName evidence="2">Uncharacterized protein</fullName>
    </submittedName>
</protein>
<feature type="signal peptide" evidence="1">
    <location>
        <begin position="1"/>
        <end position="22"/>
    </location>
</feature>
<organism evidence="2 3">
    <name type="scientific">Hymenobacter frigidus</name>
    <dbReference type="NCBI Taxonomy" id="1524095"/>
    <lineage>
        <taxon>Bacteria</taxon>
        <taxon>Pseudomonadati</taxon>
        <taxon>Bacteroidota</taxon>
        <taxon>Cytophagia</taxon>
        <taxon>Cytophagales</taxon>
        <taxon>Hymenobacteraceae</taxon>
        <taxon>Hymenobacter</taxon>
    </lineage>
</organism>
<accession>A0ABQ2AAP3</accession>
<gene>
    <name evidence="2" type="ORF">GCM10011495_27020</name>
</gene>